<keyword evidence="2" id="KW-1185">Reference proteome</keyword>
<dbReference type="GO" id="GO:0009253">
    <property type="term" value="P:peptidoglycan catabolic process"/>
    <property type="evidence" value="ECO:0007669"/>
    <property type="project" value="InterPro"/>
</dbReference>
<dbReference type="EMBL" id="CP040396">
    <property type="protein sequence ID" value="QCT02521.1"/>
    <property type="molecule type" value="Genomic_DNA"/>
</dbReference>
<dbReference type="KEGG" id="palo:E6C60_1806"/>
<gene>
    <name evidence="1" type="ORF">E6C60_1806</name>
</gene>
<protein>
    <submittedName>
        <fullName evidence="1">Uncharacterized protein</fullName>
    </submittedName>
</protein>
<dbReference type="AlphaFoldDB" id="A0A4P8XLZ8"/>
<sequence>MNFEGFIIHHTACTERDHQEEDWDFMILRDGSVKAAPSLRHPEYIHICLEGDFNLEYSLMDFYQKRQLFQASKIIIELSRRYEISPLYLFPHHDTCPGINFPWNALVIYPAGGYH</sequence>
<evidence type="ECO:0000313" key="1">
    <source>
        <dbReference type="EMBL" id="QCT02521.1"/>
    </source>
</evidence>
<evidence type="ECO:0000313" key="2">
    <source>
        <dbReference type="Proteomes" id="UP000300879"/>
    </source>
</evidence>
<organism evidence="1 2">
    <name type="scientific">Paenibacillus algicola</name>
    <dbReference type="NCBI Taxonomy" id="2565926"/>
    <lineage>
        <taxon>Bacteria</taxon>
        <taxon>Bacillati</taxon>
        <taxon>Bacillota</taxon>
        <taxon>Bacilli</taxon>
        <taxon>Bacillales</taxon>
        <taxon>Paenibacillaceae</taxon>
        <taxon>Paenibacillus</taxon>
    </lineage>
</organism>
<dbReference type="GO" id="GO:0008745">
    <property type="term" value="F:N-acetylmuramoyl-L-alanine amidase activity"/>
    <property type="evidence" value="ECO:0007669"/>
    <property type="project" value="InterPro"/>
</dbReference>
<accession>A0A4P8XLZ8</accession>
<dbReference type="Proteomes" id="UP000300879">
    <property type="component" value="Chromosome"/>
</dbReference>
<dbReference type="InterPro" id="IPR036505">
    <property type="entry name" value="Amidase/PGRP_sf"/>
</dbReference>
<proteinExistence type="predicted"/>
<dbReference type="RefSeq" id="WP_138225536.1">
    <property type="nucleotide sequence ID" value="NZ_CP040396.1"/>
</dbReference>
<dbReference type="OrthoDB" id="2630778at2"/>
<reference evidence="1 2" key="1">
    <citation type="submission" date="2019-05" db="EMBL/GenBank/DDBJ databases">
        <authorList>
            <person name="Chen C."/>
        </authorList>
    </citation>
    <scope>NUCLEOTIDE SEQUENCE [LARGE SCALE GENOMIC DNA]</scope>
    <source>
        <strain evidence="1 2">HB172198</strain>
    </source>
</reference>
<dbReference type="SUPFAM" id="SSF55846">
    <property type="entry name" value="N-acetylmuramoyl-L-alanine amidase-like"/>
    <property type="match status" value="1"/>
</dbReference>
<name>A0A4P8XLZ8_9BACL</name>